<dbReference type="AlphaFoldDB" id="A0A1W6R286"/>
<sequence length="289" mass="33606">MKVKYNFKNEIKNYTKFWRNTPELLPTYTSISINRFNIKNFKSKTYIEKYFVTSEQSNAMLLDVLFYLQQYTPSLSFRRSCREGICGSCGMNVNGTNVLACLFSLKKNIVPNKFLKKDVVKYNHLMINPLPHMPVVKDLVVSLDHFYKQYNSISPFRKKAESDINQTSNQLNMTKKKDRALIDGVYECILCACCSTSCPSYWWNSQSYLGPAVLLQAFRWIMDPNDHYTLERLRYLDDGDKLHKCHNIMNCSLTCPKGLKPAESISQIKNMTKTVNIKTLNFRNSNLIN</sequence>
<comment type="subcellular location">
    <subcellularLocation>
        <location evidence="3">Mitochondrion inner membrane</location>
        <topology evidence="3">Peripheral membrane protein</topology>
        <orientation evidence="3">Matrix side</orientation>
    </subcellularLocation>
</comment>
<geneLocation type="mitochondrion" evidence="21"/>
<dbReference type="InterPro" id="IPR012675">
    <property type="entry name" value="Beta-grasp_dom_sf"/>
</dbReference>
<evidence type="ECO:0000256" key="3">
    <source>
        <dbReference type="ARBA" id="ARBA00004443"/>
    </source>
</evidence>
<evidence type="ECO:0000256" key="12">
    <source>
        <dbReference type="ARBA" id="ARBA00022982"/>
    </source>
</evidence>
<dbReference type="FunFam" id="1.10.1060.10:FF:000001">
    <property type="entry name" value="Succinate dehydrogenase iron-sulfur subunit SdhB"/>
    <property type="match status" value="1"/>
</dbReference>
<dbReference type="Pfam" id="PF13534">
    <property type="entry name" value="Fer4_17"/>
    <property type="match status" value="1"/>
</dbReference>
<keyword evidence="9" id="KW-0816">Tricarboxylic acid cycle</keyword>
<dbReference type="InterPro" id="IPR006058">
    <property type="entry name" value="2Fe2S_fd_BS"/>
</dbReference>
<dbReference type="GO" id="GO:0022904">
    <property type="term" value="P:respiratory electron transport chain"/>
    <property type="evidence" value="ECO:0007669"/>
    <property type="project" value="TreeGrafter"/>
</dbReference>
<evidence type="ECO:0000256" key="5">
    <source>
        <dbReference type="ARBA" id="ARBA00009433"/>
    </source>
</evidence>
<protein>
    <recommendedName>
        <fullName evidence="6">succinate dehydrogenase</fullName>
        <ecNumber evidence="6">1.3.5.1</ecNumber>
    </recommendedName>
    <alternativeName>
        <fullName evidence="17">Iron-sulfur subunit of complex II</fullName>
    </alternativeName>
</protein>
<evidence type="ECO:0000256" key="16">
    <source>
        <dbReference type="ARBA" id="ARBA00023291"/>
    </source>
</evidence>
<dbReference type="Gene3D" id="3.10.20.30">
    <property type="match status" value="1"/>
</dbReference>
<gene>
    <name evidence="21" type="primary">sh2</name>
</gene>
<dbReference type="GO" id="GO:0009055">
    <property type="term" value="F:electron transfer activity"/>
    <property type="evidence" value="ECO:0007669"/>
    <property type="project" value="InterPro"/>
</dbReference>
<evidence type="ECO:0000259" key="20">
    <source>
        <dbReference type="PROSITE" id="PS51379"/>
    </source>
</evidence>
<comment type="cofactor">
    <cofactor evidence="2">
        <name>[4Fe-4S] cluster</name>
        <dbReference type="ChEBI" id="CHEBI:49883"/>
    </cofactor>
</comment>
<keyword evidence="8" id="KW-0004">4Fe-4S</keyword>
<reference evidence="21" key="1">
    <citation type="journal article" date="2017" name="Genome Biol. Evol.">
        <title>Mitochondrial Genome Evolution and a Novel RNA Editing System in Deep-Branching Heteroloboseids.</title>
        <authorList>
            <person name="Yang J."/>
            <person name="Harding T."/>
            <person name="Kamikawa R."/>
            <person name="Simpson A.G.B."/>
            <person name="Roger A.J."/>
        </authorList>
    </citation>
    <scope>NUCLEOTIDE SEQUENCE</scope>
    <source>
        <strain evidence="21">AS12B</strain>
    </source>
</reference>
<evidence type="ECO:0000256" key="17">
    <source>
        <dbReference type="ARBA" id="ARBA00033304"/>
    </source>
</evidence>
<evidence type="ECO:0000313" key="21">
    <source>
        <dbReference type="EMBL" id="ARO48014.1"/>
    </source>
</evidence>
<organism evidence="21">
    <name type="scientific">Pharyngomonas kirbyi</name>
    <dbReference type="NCBI Taxonomy" id="63601"/>
    <lineage>
        <taxon>Eukaryota</taxon>
        <taxon>Discoba</taxon>
        <taxon>Heterolobosea</taxon>
        <taxon>Pharyngomonada</taxon>
        <taxon>Pharyngomonas</taxon>
    </lineage>
</organism>
<dbReference type="PANTHER" id="PTHR11921:SF29">
    <property type="entry name" value="SUCCINATE DEHYDROGENASE [UBIQUINONE] IRON-SULFUR SUBUNIT, MITOCHONDRIAL"/>
    <property type="match status" value="1"/>
</dbReference>
<dbReference type="PANTHER" id="PTHR11921">
    <property type="entry name" value="SUCCINATE DEHYDROGENASE IRON-SULFUR PROTEIN"/>
    <property type="match status" value="1"/>
</dbReference>
<keyword evidence="14" id="KW-0408">Iron</keyword>
<dbReference type="InterPro" id="IPR017896">
    <property type="entry name" value="4Fe4S_Fe-S-bd"/>
</dbReference>
<keyword evidence="10" id="KW-0001">2Fe-2S</keyword>
<dbReference type="PROSITE" id="PS00198">
    <property type="entry name" value="4FE4S_FER_1"/>
    <property type="match status" value="1"/>
</dbReference>
<dbReference type="GO" id="GO:0051537">
    <property type="term" value="F:2 iron, 2 sulfur cluster binding"/>
    <property type="evidence" value="ECO:0007669"/>
    <property type="project" value="UniProtKB-KW"/>
</dbReference>
<evidence type="ECO:0000256" key="7">
    <source>
        <dbReference type="ARBA" id="ARBA00022448"/>
    </source>
</evidence>
<evidence type="ECO:0000256" key="18">
    <source>
        <dbReference type="ARBA" id="ARBA00034078"/>
    </source>
</evidence>
<evidence type="ECO:0000256" key="2">
    <source>
        <dbReference type="ARBA" id="ARBA00001966"/>
    </source>
</evidence>
<keyword evidence="16" id="KW-0003">3Fe-4S</keyword>
<keyword evidence="12" id="KW-0249">Electron transport</keyword>
<evidence type="ECO:0000256" key="8">
    <source>
        <dbReference type="ARBA" id="ARBA00022485"/>
    </source>
</evidence>
<keyword evidence="15" id="KW-0411">Iron-sulfur</keyword>
<comment type="catalytic activity">
    <reaction evidence="19">
        <text>a quinone + succinate = fumarate + a quinol</text>
        <dbReference type="Rhea" id="RHEA:40523"/>
        <dbReference type="ChEBI" id="CHEBI:24646"/>
        <dbReference type="ChEBI" id="CHEBI:29806"/>
        <dbReference type="ChEBI" id="CHEBI:30031"/>
        <dbReference type="ChEBI" id="CHEBI:132124"/>
        <dbReference type="EC" id="1.3.5.1"/>
    </reaction>
</comment>
<comment type="cofactor">
    <cofactor evidence="1">
        <name>[3Fe-4S] cluster</name>
        <dbReference type="ChEBI" id="CHEBI:21137"/>
    </cofactor>
</comment>
<keyword evidence="7" id="KW-0813">Transport</keyword>
<dbReference type="InterPro" id="IPR025192">
    <property type="entry name" value="Succ_DH/fum_Rdtase_N"/>
</dbReference>
<dbReference type="Gene3D" id="1.10.1060.10">
    <property type="entry name" value="Alpha-helical ferredoxin"/>
    <property type="match status" value="1"/>
</dbReference>
<keyword evidence="13" id="KW-0560">Oxidoreductase</keyword>
<dbReference type="InterPro" id="IPR009051">
    <property type="entry name" value="Helical_ferredxn"/>
</dbReference>
<evidence type="ECO:0000256" key="6">
    <source>
        <dbReference type="ARBA" id="ARBA00012792"/>
    </source>
</evidence>
<dbReference type="NCBIfam" id="TIGR00384">
    <property type="entry name" value="dhsB"/>
    <property type="match status" value="1"/>
</dbReference>
<evidence type="ECO:0000256" key="1">
    <source>
        <dbReference type="ARBA" id="ARBA00001927"/>
    </source>
</evidence>
<evidence type="ECO:0000256" key="14">
    <source>
        <dbReference type="ARBA" id="ARBA00023004"/>
    </source>
</evidence>
<evidence type="ECO:0000256" key="15">
    <source>
        <dbReference type="ARBA" id="ARBA00023014"/>
    </source>
</evidence>
<dbReference type="GO" id="GO:0005743">
    <property type="term" value="C:mitochondrial inner membrane"/>
    <property type="evidence" value="ECO:0007669"/>
    <property type="project" value="UniProtKB-SubCell"/>
</dbReference>
<name>A0A1W6R286_9EUKA</name>
<keyword evidence="21" id="KW-0496">Mitochondrion</keyword>
<evidence type="ECO:0000256" key="10">
    <source>
        <dbReference type="ARBA" id="ARBA00022714"/>
    </source>
</evidence>
<dbReference type="GO" id="GO:0051539">
    <property type="term" value="F:4 iron, 4 sulfur cluster binding"/>
    <property type="evidence" value="ECO:0007669"/>
    <property type="project" value="UniProtKB-KW"/>
</dbReference>
<accession>A0A1W6R286</accession>
<comment type="similarity">
    <text evidence="5">Belongs to the succinate dehydrogenase/fumarate reductase iron-sulfur protein family.</text>
</comment>
<dbReference type="InterPro" id="IPR017900">
    <property type="entry name" value="4Fe4S_Fe_S_CS"/>
</dbReference>
<evidence type="ECO:0000256" key="11">
    <source>
        <dbReference type="ARBA" id="ARBA00022723"/>
    </source>
</evidence>
<dbReference type="InterPro" id="IPR036010">
    <property type="entry name" value="2Fe-2S_ferredoxin-like_sf"/>
</dbReference>
<evidence type="ECO:0000256" key="9">
    <source>
        <dbReference type="ARBA" id="ARBA00022532"/>
    </source>
</evidence>
<dbReference type="GeneID" id="32891832"/>
<dbReference type="PROSITE" id="PS00197">
    <property type="entry name" value="2FE2S_FER_1"/>
    <property type="match status" value="1"/>
</dbReference>
<dbReference type="GO" id="GO:0051538">
    <property type="term" value="F:3 iron, 4 sulfur cluster binding"/>
    <property type="evidence" value="ECO:0007669"/>
    <property type="project" value="UniProtKB-KW"/>
</dbReference>
<dbReference type="EC" id="1.3.5.1" evidence="6"/>
<comment type="cofactor">
    <cofactor evidence="18">
        <name>[2Fe-2S] cluster</name>
        <dbReference type="ChEBI" id="CHEBI:190135"/>
    </cofactor>
</comment>
<evidence type="ECO:0000256" key="13">
    <source>
        <dbReference type="ARBA" id="ARBA00023002"/>
    </source>
</evidence>
<dbReference type="NCBIfam" id="NF004616">
    <property type="entry name" value="PRK05950.1"/>
    <property type="match status" value="1"/>
</dbReference>
<dbReference type="InterPro" id="IPR004489">
    <property type="entry name" value="Succ_DH/fum_Rdtase_Fe-S"/>
</dbReference>
<dbReference type="InterPro" id="IPR050573">
    <property type="entry name" value="SDH/FRD_Iron-Sulfur"/>
</dbReference>
<dbReference type="GO" id="GO:0006099">
    <property type="term" value="P:tricarboxylic acid cycle"/>
    <property type="evidence" value="ECO:0007669"/>
    <property type="project" value="UniProtKB-UniPathway"/>
</dbReference>
<feature type="domain" description="4Fe-4S ferredoxin-type" evidence="20">
    <location>
        <begin position="178"/>
        <end position="208"/>
    </location>
</feature>
<evidence type="ECO:0000256" key="4">
    <source>
        <dbReference type="ARBA" id="ARBA00004788"/>
    </source>
</evidence>
<proteinExistence type="inferred from homology"/>
<comment type="pathway">
    <text evidence="4">Carbohydrate metabolism; tricarboxylic acid cycle; fumarate from succinate (eukaryal route): step 1/1.</text>
</comment>
<dbReference type="UniPathway" id="UPA00223">
    <property type="reaction ID" value="UER01006"/>
</dbReference>
<dbReference type="EMBL" id="KX891215">
    <property type="protein sequence ID" value="ARO48014.1"/>
    <property type="molecule type" value="Genomic_DNA"/>
</dbReference>
<dbReference type="Pfam" id="PF13085">
    <property type="entry name" value="Fer2_3"/>
    <property type="match status" value="1"/>
</dbReference>
<dbReference type="GO" id="GO:0008177">
    <property type="term" value="F:succinate dehydrogenase (quinone) activity"/>
    <property type="evidence" value="ECO:0007669"/>
    <property type="project" value="UniProtKB-EC"/>
</dbReference>
<dbReference type="PROSITE" id="PS51379">
    <property type="entry name" value="4FE4S_FER_2"/>
    <property type="match status" value="1"/>
</dbReference>
<dbReference type="RefSeq" id="YP_009370848.1">
    <property type="nucleotide sequence ID" value="NC_034798.1"/>
</dbReference>
<dbReference type="GO" id="GO:0046872">
    <property type="term" value="F:metal ion binding"/>
    <property type="evidence" value="ECO:0007669"/>
    <property type="project" value="UniProtKB-KW"/>
</dbReference>
<dbReference type="SUPFAM" id="SSF54292">
    <property type="entry name" value="2Fe-2S ferredoxin-like"/>
    <property type="match status" value="1"/>
</dbReference>
<dbReference type="SUPFAM" id="SSF46548">
    <property type="entry name" value="alpha-helical ferredoxin"/>
    <property type="match status" value="1"/>
</dbReference>
<keyword evidence="11" id="KW-0479">Metal-binding</keyword>
<evidence type="ECO:0000256" key="19">
    <source>
        <dbReference type="ARBA" id="ARBA00049220"/>
    </source>
</evidence>